<dbReference type="GO" id="GO:0042597">
    <property type="term" value="C:periplasmic space"/>
    <property type="evidence" value="ECO:0007669"/>
    <property type="project" value="UniProtKB-SubCell"/>
</dbReference>
<dbReference type="AlphaFoldDB" id="A0A8J3D9C2"/>
<dbReference type="SUPFAM" id="SSF48230">
    <property type="entry name" value="Chondroitin AC/alginate lyase"/>
    <property type="match status" value="1"/>
</dbReference>
<keyword evidence="2" id="KW-0732">Signal</keyword>
<evidence type="ECO:0000313" key="6">
    <source>
        <dbReference type="EMBL" id="GHB92472.1"/>
    </source>
</evidence>
<dbReference type="Proteomes" id="UP000642829">
    <property type="component" value="Unassembled WGS sequence"/>
</dbReference>
<protein>
    <recommendedName>
        <fullName evidence="5">Heparinase II/III-like C-terminal domain-containing protein</fullName>
    </recommendedName>
</protein>
<organism evidence="6 7">
    <name type="scientific">Cerasicoccus arenae</name>
    <dbReference type="NCBI Taxonomy" id="424488"/>
    <lineage>
        <taxon>Bacteria</taxon>
        <taxon>Pseudomonadati</taxon>
        <taxon>Verrucomicrobiota</taxon>
        <taxon>Opitutia</taxon>
        <taxon>Puniceicoccales</taxon>
        <taxon>Cerasicoccaceae</taxon>
        <taxon>Cerasicoccus</taxon>
    </lineage>
</organism>
<feature type="domain" description="Heparinase II/III-like C-terminal" evidence="5">
    <location>
        <begin position="325"/>
        <end position="470"/>
    </location>
</feature>
<name>A0A8J3D9C2_9BACT</name>
<evidence type="ECO:0000313" key="7">
    <source>
        <dbReference type="Proteomes" id="UP000642829"/>
    </source>
</evidence>
<dbReference type="InterPro" id="IPR012480">
    <property type="entry name" value="Hepar_II_III_C"/>
</dbReference>
<comment type="caution">
    <text evidence="6">The sequence shown here is derived from an EMBL/GenBank/DDBJ whole genome shotgun (WGS) entry which is preliminary data.</text>
</comment>
<accession>A0A8J3D9C2</accession>
<gene>
    <name evidence="6" type="ORF">GCM10007047_04500</name>
</gene>
<evidence type="ECO:0000256" key="4">
    <source>
        <dbReference type="ARBA" id="ARBA00023239"/>
    </source>
</evidence>
<evidence type="ECO:0000256" key="1">
    <source>
        <dbReference type="ARBA" id="ARBA00004418"/>
    </source>
</evidence>
<evidence type="ECO:0000256" key="2">
    <source>
        <dbReference type="ARBA" id="ARBA00022729"/>
    </source>
</evidence>
<sequence>MSLALKGDTSVKAWLRSATLAVVRCSLDEWVGPWFRDHSSEPRQGHLETAHLSWAVAVVLDLQANIFSEEEQVEIREALREKGIGLCSRWLERNSQFMNWRCVLTGGVAVAAAVLGDESGIEQGITNYKQCVQMFQGDGSHGESLQYGNYAAYPLMLTWEALVRARPALASELPLAPMVHMPCWQATSLFYMKPLSGWGAMPMARSANFNDSGAIFRPSADLLLHWSARGKEDYPEDAGLARWLFDKTYTPVVDDGHHDRASFGFVNDFGFLSLSLIASAAEARSPEDVGLQLTEGFSCGDMITRDAWDGRTILAAHSAGDLLNGLGHTHQDLNSFILVHNRERMLVDPGHSCYRTLLHTQVEMRTNTHNTCQFELASSGKHIEQKFHARRRINHETGEIDDPIDRRGKRLLLARQGDVSVMAADVAAAYGGPILTYSRFWISCGTHALFIVDVIEANEPVKTKWNWLLNNRDEKLSYKPFPPNRLVVRRGTAGMKLFNLSGGVMQGPFHAHVHDAYHPLPNQLGEGASNSGVLMHFSETEFAEKRTSVHAIALDHYGSIGGWHIRIESDVDAVIEGPKAREVWKLNIASCDRFEFEETVSERAFICEKINDDWQLTTVRKSL</sequence>
<dbReference type="Gene3D" id="1.50.10.100">
    <property type="entry name" value="Chondroitin AC/alginate lyase"/>
    <property type="match status" value="1"/>
</dbReference>
<dbReference type="EMBL" id="BMXG01000002">
    <property type="protein sequence ID" value="GHB92472.1"/>
    <property type="molecule type" value="Genomic_DNA"/>
</dbReference>
<dbReference type="Gene3D" id="2.70.98.70">
    <property type="match status" value="1"/>
</dbReference>
<reference evidence="6" key="1">
    <citation type="journal article" date="2014" name="Int. J. Syst. Evol. Microbiol.">
        <title>Complete genome sequence of Corynebacterium casei LMG S-19264T (=DSM 44701T), isolated from a smear-ripened cheese.</title>
        <authorList>
            <consortium name="US DOE Joint Genome Institute (JGI-PGF)"/>
            <person name="Walter F."/>
            <person name="Albersmeier A."/>
            <person name="Kalinowski J."/>
            <person name="Ruckert C."/>
        </authorList>
    </citation>
    <scope>NUCLEOTIDE SEQUENCE</scope>
    <source>
        <strain evidence="6">KCTC 12870</strain>
    </source>
</reference>
<evidence type="ECO:0000259" key="5">
    <source>
        <dbReference type="Pfam" id="PF07940"/>
    </source>
</evidence>
<keyword evidence="4" id="KW-0456">Lyase</keyword>
<keyword evidence="3" id="KW-0574">Periplasm</keyword>
<dbReference type="GO" id="GO:0016829">
    <property type="term" value="F:lyase activity"/>
    <property type="evidence" value="ECO:0007669"/>
    <property type="project" value="UniProtKB-KW"/>
</dbReference>
<comment type="subcellular location">
    <subcellularLocation>
        <location evidence="1">Periplasm</location>
    </subcellularLocation>
</comment>
<dbReference type="PANTHER" id="PTHR39210">
    <property type="entry name" value="HEPARIN-SULFATE LYASE"/>
    <property type="match status" value="1"/>
</dbReference>
<proteinExistence type="predicted"/>
<dbReference type="Pfam" id="PF07940">
    <property type="entry name" value="Hepar_II_III_C"/>
    <property type="match status" value="1"/>
</dbReference>
<keyword evidence="7" id="KW-1185">Reference proteome</keyword>
<reference evidence="6" key="2">
    <citation type="submission" date="2020-09" db="EMBL/GenBank/DDBJ databases">
        <authorList>
            <person name="Sun Q."/>
            <person name="Kim S."/>
        </authorList>
    </citation>
    <scope>NUCLEOTIDE SEQUENCE</scope>
    <source>
        <strain evidence="6">KCTC 12870</strain>
    </source>
</reference>
<dbReference type="PANTHER" id="PTHR39210:SF1">
    <property type="entry name" value="HEPARIN-SULFATE LYASE"/>
    <property type="match status" value="1"/>
</dbReference>
<evidence type="ECO:0000256" key="3">
    <source>
        <dbReference type="ARBA" id="ARBA00022764"/>
    </source>
</evidence>
<dbReference type="InterPro" id="IPR008929">
    <property type="entry name" value="Chondroitin_lyas"/>
</dbReference>